<dbReference type="SUPFAM" id="SSF56059">
    <property type="entry name" value="Glutathione synthetase ATP-binding domain-like"/>
    <property type="match status" value="1"/>
</dbReference>
<dbReference type="HOGENOM" id="CLU_005950_0_0_9"/>
<feature type="domain" description="Pyruvate phosphate dikinase AMP/ATP-binding" evidence="2">
    <location>
        <begin position="16"/>
        <end position="329"/>
    </location>
</feature>
<organism evidence="3 4">
    <name type="scientific">Clostridium scatologenes</name>
    <dbReference type="NCBI Taxonomy" id="1548"/>
    <lineage>
        <taxon>Bacteria</taxon>
        <taxon>Bacillati</taxon>
        <taxon>Bacillota</taxon>
        <taxon>Clostridia</taxon>
        <taxon>Eubacteriales</taxon>
        <taxon>Clostridiaceae</taxon>
        <taxon>Clostridium</taxon>
    </lineage>
</organism>
<keyword evidence="3" id="KW-0808">Transferase</keyword>
<dbReference type="GO" id="GO:0016301">
    <property type="term" value="F:kinase activity"/>
    <property type="evidence" value="ECO:0007669"/>
    <property type="project" value="UniProtKB-KW"/>
</dbReference>
<dbReference type="InterPro" id="IPR013815">
    <property type="entry name" value="ATP_grasp_subdomain_1"/>
</dbReference>
<dbReference type="STRING" id="1548.CSCA_2230"/>
<feature type="domain" description="PEP-utilising enzyme mobile" evidence="1">
    <location>
        <begin position="811"/>
        <end position="879"/>
    </location>
</feature>
<gene>
    <name evidence="3" type="ORF">CSCA_2230</name>
</gene>
<dbReference type="Pfam" id="PF00391">
    <property type="entry name" value="PEP-utilizers"/>
    <property type="match status" value="1"/>
</dbReference>
<keyword evidence="3" id="KW-0418">Kinase</keyword>
<evidence type="ECO:0000259" key="2">
    <source>
        <dbReference type="Pfam" id="PF01326"/>
    </source>
</evidence>
<sequence length="889" mass="99389">MKYFLNWKEAFESGVSIVGGKGWNLGRLDQYGFNVPQGLVLTAKAYDEYIKYNKLQKIIDEVVLMVTIENLDEVQVKEKLDQLKEKIIGGSIPTSIIQELPTYINSCGKLKKSWAVRSSAVAEDSEKASFAGIHDSFLNVCSLEDILSAVKECYASLWSPRAVAYRKKMNIGDKDVKAAVVIMEMVEAKAAGVGFTCDLLSGRQDIIVINANFGLGESVVSGTVEPDTYYLEAEAVNSSPHLISRKIGHKQEMVIKSENGGTQFIKSEEMSLQQVLQDKEIEKLGRLLLRVFDALGNSNQHQDVEWVYDGKEFVLVQARPITTMPRKTFSALQNQVDIWSNGNYRDAVPMVQSPLNRCLMKNIIDTMHQGFFTGVGYDFPHGLEFSKFFNGRLYCNMTVQQWGNYDAMGALPQGFGVFWGGHQKDMEIDDPDPYGGVIGLKRKERVVKNMDLVKQCKENSAEAWSQTIASVKSITSEDFSKWADEDFISKYNELGTIVKGMAKEFMFLSAAGSMPVMYLLNILSEYFSDKALMVINALMVGGAADITSADQGYKLVEMAELARKDSDAVKYFNDDNFDPMSWEVKLPERSPFKKAFHEFIQEYGHRAVYELDIINPRWREDPSYLLGIIHSTINTADIGKLKKEQKKKLEQAWIEIKEKVPTSKHCEIRKLVKECQDGAAVREKNKSVLALIMDAYRTIAKELGYHFYERAVIKETDDVFFCTWTELFSILSGEWDGKGLQFIIAGRKEWKKKMELIAPPDVIYGETPKFTEPVIECSSNCLTGISVAVGKVSGLVRLISNPNEGGQLQLGEVMVAPSTDPAWTPLFLKAGAVVMETGGFLSHGAIVAREYGIPAVVNISGVMSILKDGQKVLVDGDNGKVFLVDENIK</sequence>
<dbReference type="InterPro" id="IPR036637">
    <property type="entry name" value="Phosphohistidine_dom_sf"/>
</dbReference>
<proteinExistence type="predicted"/>
<dbReference type="EMBL" id="CP009933">
    <property type="protein sequence ID" value="AKA69355.1"/>
    <property type="molecule type" value="Genomic_DNA"/>
</dbReference>
<dbReference type="Pfam" id="PF01326">
    <property type="entry name" value="PPDK_N"/>
    <property type="match status" value="1"/>
</dbReference>
<protein>
    <submittedName>
        <fullName evidence="3">Pyruvate phosphate dikinase PEP/pyruvate-binding</fullName>
    </submittedName>
</protein>
<dbReference type="GO" id="GO:0005524">
    <property type="term" value="F:ATP binding"/>
    <property type="evidence" value="ECO:0007669"/>
    <property type="project" value="InterPro"/>
</dbReference>
<dbReference type="SUPFAM" id="SSF52009">
    <property type="entry name" value="Phosphohistidine domain"/>
    <property type="match status" value="1"/>
</dbReference>
<dbReference type="Gene3D" id="3.30.470.20">
    <property type="entry name" value="ATP-grasp fold, B domain"/>
    <property type="match status" value="1"/>
</dbReference>
<name>A0A0E3JYX2_CLOSL</name>
<reference evidence="3 4" key="1">
    <citation type="journal article" date="2015" name="J. Biotechnol.">
        <title>Complete genome sequence of a malodorant-producing acetogen, Clostridium scatologenes ATCC 25775(T).</title>
        <authorList>
            <person name="Zhu Z."/>
            <person name="Guo T."/>
            <person name="Zheng H."/>
            <person name="Song T."/>
            <person name="Ouyang P."/>
            <person name="Xie J."/>
        </authorList>
    </citation>
    <scope>NUCLEOTIDE SEQUENCE [LARGE SCALE GENOMIC DNA]</scope>
    <source>
        <strain evidence="3 4">ATCC 25775</strain>
    </source>
</reference>
<accession>A0A0E3JYX2</accession>
<dbReference type="InterPro" id="IPR051549">
    <property type="entry name" value="PEP_Utilizing_Enz"/>
</dbReference>
<dbReference type="Gene3D" id="3.50.30.10">
    <property type="entry name" value="Phosphohistidine domain"/>
    <property type="match status" value="1"/>
</dbReference>
<dbReference type="Gene3D" id="3.30.1490.20">
    <property type="entry name" value="ATP-grasp fold, A domain"/>
    <property type="match status" value="1"/>
</dbReference>
<dbReference type="KEGG" id="csq:CSCA_2230"/>
<dbReference type="PANTHER" id="PTHR43615:SF1">
    <property type="entry name" value="PPDK_N DOMAIN-CONTAINING PROTEIN"/>
    <property type="match status" value="1"/>
</dbReference>
<dbReference type="PANTHER" id="PTHR43615">
    <property type="entry name" value="PHOSPHOENOLPYRUVATE SYNTHASE-RELATED"/>
    <property type="match status" value="1"/>
</dbReference>
<keyword evidence="3" id="KW-0670">Pyruvate</keyword>
<dbReference type="AlphaFoldDB" id="A0A0E3JYX2"/>
<evidence type="ECO:0000313" key="3">
    <source>
        <dbReference type="EMBL" id="AKA69355.1"/>
    </source>
</evidence>
<keyword evidence="4" id="KW-1185">Reference proteome</keyword>
<dbReference type="InterPro" id="IPR008279">
    <property type="entry name" value="PEP-util_enz_mobile_dom"/>
</dbReference>
<dbReference type="InterPro" id="IPR002192">
    <property type="entry name" value="PPDK_AMP/ATP-bd"/>
</dbReference>
<dbReference type="Proteomes" id="UP000033115">
    <property type="component" value="Chromosome"/>
</dbReference>
<evidence type="ECO:0000259" key="1">
    <source>
        <dbReference type="Pfam" id="PF00391"/>
    </source>
</evidence>
<dbReference type="RefSeq" id="WP_029163098.1">
    <property type="nucleotide sequence ID" value="NZ_CP009933.1"/>
</dbReference>
<evidence type="ECO:0000313" key="4">
    <source>
        <dbReference type="Proteomes" id="UP000033115"/>
    </source>
</evidence>